<proteinExistence type="predicted"/>
<dbReference type="SFLD" id="SFLDG01067">
    <property type="entry name" value="SPASM/twitch_domain_containing"/>
    <property type="match status" value="1"/>
</dbReference>
<evidence type="ECO:0000256" key="5">
    <source>
        <dbReference type="ARBA" id="ARBA00023004"/>
    </source>
</evidence>
<feature type="domain" description="Radical SAM core" evidence="7">
    <location>
        <begin position="85"/>
        <end position="320"/>
    </location>
</feature>
<dbReference type="PROSITE" id="PS51918">
    <property type="entry name" value="RADICAL_SAM"/>
    <property type="match status" value="1"/>
</dbReference>
<evidence type="ECO:0000259" key="7">
    <source>
        <dbReference type="PROSITE" id="PS51918"/>
    </source>
</evidence>
<name>A0A0M3DG31_9FIRM</name>
<dbReference type="Pfam" id="PF04055">
    <property type="entry name" value="Radical_SAM"/>
    <property type="match status" value="1"/>
</dbReference>
<dbReference type="Proteomes" id="UP000034407">
    <property type="component" value="Unassembled WGS sequence"/>
</dbReference>
<evidence type="ECO:0000256" key="3">
    <source>
        <dbReference type="ARBA" id="ARBA00022691"/>
    </source>
</evidence>
<protein>
    <submittedName>
        <fullName evidence="8">Radical SAM protein</fullName>
    </submittedName>
</protein>
<dbReference type="InterPro" id="IPR023867">
    <property type="entry name" value="Sulphatase_maturase_rSAM"/>
</dbReference>
<keyword evidence="4" id="KW-0479">Metal-binding</keyword>
<evidence type="ECO:0000313" key="8">
    <source>
        <dbReference type="EMBL" id="KKY00429.1"/>
    </source>
</evidence>
<evidence type="ECO:0000256" key="6">
    <source>
        <dbReference type="ARBA" id="ARBA00023014"/>
    </source>
</evidence>
<organism evidence="8 9">
    <name type="scientific">Paraclostridium benzoelyticum</name>
    <dbReference type="NCBI Taxonomy" id="1629550"/>
    <lineage>
        <taxon>Bacteria</taxon>
        <taxon>Bacillati</taxon>
        <taxon>Bacillota</taxon>
        <taxon>Clostridia</taxon>
        <taxon>Peptostreptococcales</taxon>
        <taxon>Peptostreptococcaceae</taxon>
        <taxon>Paraclostridium</taxon>
    </lineage>
</organism>
<dbReference type="NCBIfam" id="TIGR04334">
    <property type="entry name" value="rSAM_Clo7bot"/>
    <property type="match status" value="1"/>
</dbReference>
<comment type="cofactor">
    <cofactor evidence="1">
        <name>[4Fe-4S] cluster</name>
        <dbReference type="ChEBI" id="CHEBI:49883"/>
    </cofactor>
</comment>
<gene>
    <name evidence="8" type="ORF">VN21_14175</name>
</gene>
<comment type="caution">
    <text evidence="8">The sequence shown here is derived from an EMBL/GenBank/DDBJ whole genome shotgun (WGS) entry which is preliminary data.</text>
</comment>
<evidence type="ECO:0000256" key="4">
    <source>
        <dbReference type="ARBA" id="ARBA00022723"/>
    </source>
</evidence>
<keyword evidence="3" id="KW-0949">S-adenosyl-L-methionine</keyword>
<dbReference type="PANTHER" id="PTHR43787:SF3">
    <property type="entry name" value="ARYLSULFATASE REGULATORY PROTEIN"/>
    <property type="match status" value="1"/>
</dbReference>
<keyword evidence="5" id="KW-0408">Iron</keyword>
<reference evidence="8 9" key="1">
    <citation type="submission" date="2015-04" db="EMBL/GenBank/DDBJ databases">
        <title>Microcin producing Clostridium sp. JC272T.</title>
        <authorList>
            <person name="Jyothsna T."/>
            <person name="Sasikala C."/>
            <person name="Ramana C."/>
        </authorList>
    </citation>
    <scope>NUCLEOTIDE SEQUENCE [LARGE SCALE GENOMIC DNA]</scope>
    <source>
        <strain evidence="8 9">JC272</strain>
    </source>
</reference>
<keyword evidence="6" id="KW-0411">Iron-sulfur</keyword>
<dbReference type="EMBL" id="LBBT01000279">
    <property type="protein sequence ID" value="KKY00429.1"/>
    <property type="molecule type" value="Genomic_DNA"/>
</dbReference>
<dbReference type="UniPathway" id="UPA00782"/>
<keyword evidence="9" id="KW-1185">Reference proteome</keyword>
<dbReference type="SFLD" id="SFLDG01384">
    <property type="entry name" value="thioether_bond_formation_requi"/>
    <property type="match status" value="1"/>
</dbReference>
<dbReference type="SMART" id="SM00729">
    <property type="entry name" value="Elp3"/>
    <property type="match status" value="1"/>
</dbReference>
<dbReference type="NCBIfam" id="TIGR04085">
    <property type="entry name" value="rSAM_more_4Fe4S"/>
    <property type="match status" value="1"/>
</dbReference>
<dbReference type="OrthoDB" id="9808591at2"/>
<dbReference type="CDD" id="cd01335">
    <property type="entry name" value="Radical_SAM"/>
    <property type="match status" value="1"/>
</dbReference>
<evidence type="ECO:0000256" key="1">
    <source>
        <dbReference type="ARBA" id="ARBA00001966"/>
    </source>
</evidence>
<dbReference type="InterPro" id="IPR023885">
    <property type="entry name" value="4Fe4S-binding_SPASM_dom"/>
</dbReference>
<dbReference type="Gene3D" id="3.20.20.70">
    <property type="entry name" value="Aldolase class I"/>
    <property type="match status" value="1"/>
</dbReference>
<dbReference type="SFLD" id="SFLDG01386">
    <property type="entry name" value="main_SPASM_domain-containing"/>
    <property type="match status" value="1"/>
</dbReference>
<dbReference type="InterPro" id="IPR006638">
    <property type="entry name" value="Elp3/MiaA/NifB-like_rSAM"/>
</dbReference>
<dbReference type="InterPro" id="IPR013785">
    <property type="entry name" value="Aldolase_TIM"/>
</dbReference>
<dbReference type="SFLD" id="SFLDS00029">
    <property type="entry name" value="Radical_SAM"/>
    <property type="match status" value="1"/>
</dbReference>
<sequence>MKKSKYNKIIKLENEKTIAFNSLTCALAEVDEEFLNVLENIENIDTDNISGKMKELVDNMSVGNFIIQNETDELKLIKYRNYRGKFSNNGLGLVIAPTLACNFACPYCYETPKPGMISKEVQDSLIELIEQNAKRKKNIHITWYGGEPLLAKDIIADFAKKAIEITEREGVHYSSYIVTNGYLINDEIIQIFKDSRIGGAQITIDGPPSIHNQRRILKNSNEETFDKIVENIKKLIDGGITNVGIRINIDKTNVAHIEELLDILEENDLKDARISLGHVSAYTDACSGIASNCLNTEEYSQEDIKYQKILFERGYKSSGEYPYYPSIKANYCCADSIGAYVIDPEGYMYKCWNDVGNVKRTVGNITTINTDIDEKMHALNTEYIMWSPFENERCIECELLPICMGGCPYNGLIDNNPKCEKWKFSLEQTIIATYEQDSKIECEKGCCSCG</sequence>
<dbReference type="InterPro" id="IPR027622">
    <property type="entry name" value="rSAM_Clo7bot"/>
</dbReference>
<dbReference type="InterPro" id="IPR058240">
    <property type="entry name" value="rSAM_sf"/>
</dbReference>
<dbReference type="GO" id="GO:0051539">
    <property type="term" value="F:4 iron, 4 sulfur cluster binding"/>
    <property type="evidence" value="ECO:0007669"/>
    <property type="project" value="UniProtKB-KW"/>
</dbReference>
<keyword evidence="2" id="KW-0004">4Fe-4S</keyword>
<dbReference type="GO" id="GO:0016491">
    <property type="term" value="F:oxidoreductase activity"/>
    <property type="evidence" value="ECO:0007669"/>
    <property type="project" value="InterPro"/>
</dbReference>
<dbReference type="InterPro" id="IPR007197">
    <property type="entry name" value="rSAM"/>
</dbReference>
<dbReference type="PANTHER" id="PTHR43787">
    <property type="entry name" value="FEMO COFACTOR BIOSYNTHESIS PROTEIN NIFB-RELATED"/>
    <property type="match status" value="1"/>
</dbReference>
<dbReference type="RefSeq" id="WP_046823837.1">
    <property type="nucleotide sequence ID" value="NZ_LBBT01000279.1"/>
</dbReference>
<dbReference type="PATRIC" id="fig|1629550.3.peg.2306"/>
<evidence type="ECO:0000313" key="9">
    <source>
        <dbReference type="Proteomes" id="UP000034407"/>
    </source>
</evidence>
<evidence type="ECO:0000256" key="2">
    <source>
        <dbReference type="ARBA" id="ARBA00022485"/>
    </source>
</evidence>
<accession>A0A0M3DG31</accession>
<dbReference type="GO" id="GO:0046872">
    <property type="term" value="F:metal ion binding"/>
    <property type="evidence" value="ECO:0007669"/>
    <property type="project" value="UniProtKB-KW"/>
</dbReference>
<dbReference type="SUPFAM" id="SSF102114">
    <property type="entry name" value="Radical SAM enzymes"/>
    <property type="match status" value="1"/>
</dbReference>
<dbReference type="AlphaFoldDB" id="A0A0M3DG31"/>